<organism evidence="7 8">
    <name type="scientific">Coleophoma cylindrospora</name>
    <dbReference type="NCBI Taxonomy" id="1849047"/>
    <lineage>
        <taxon>Eukaryota</taxon>
        <taxon>Fungi</taxon>
        <taxon>Dikarya</taxon>
        <taxon>Ascomycota</taxon>
        <taxon>Pezizomycotina</taxon>
        <taxon>Leotiomycetes</taxon>
        <taxon>Helotiales</taxon>
        <taxon>Dermateaceae</taxon>
        <taxon>Coleophoma</taxon>
    </lineage>
</organism>
<evidence type="ECO:0000256" key="1">
    <source>
        <dbReference type="ARBA" id="ARBA00004141"/>
    </source>
</evidence>
<comment type="caution">
    <text evidence="7">The sequence shown here is derived from an EMBL/GenBank/DDBJ whole genome shotgun (WGS) entry which is preliminary data.</text>
</comment>
<dbReference type="SUPFAM" id="SSF103473">
    <property type="entry name" value="MFS general substrate transporter"/>
    <property type="match status" value="1"/>
</dbReference>
<name>A0A3D8Q8L8_9HELO</name>
<feature type="transmembrane region" description="Helical" evidence="6">
    <location>
        <begin position="366"/>
        <end position="387"/>
    </location>
</feature>
<feature type="transmembrane region" description="Helical" evidence="6">
    <location>
        <begin position="142"/>
        <end position="161"/>
    </location>
</feature>
<dbReference type="PANTHER" id="PTHR23502">
    <property type="entry name" value="MAJOR FACILITATOR SUPERFAMILY"/>
    <property type="match status" value="1"/>
</dbReference>
<dbReference type="PANTHER" id="PTHR23502:SF181">
    <property type="entry name" value="MAJOR FACILITATOR SUPERFAMILY (MFS) PROFILE DOMAIN-CONTAINING PROTEIN"/>
    <property type="match status" value="1"/>
</dbReference>
<dbReference type="GO" id="GO:0005886">
    <property type="term" value="C:plasma membrane"/>
    <property type="evidence" value="ECO:0007669"/>
    <property type="project" value="TreeGrafter"/>
</dbReference>
<protein>
    <recommendedName>
        <fullName evidence="9">Major facilitator superfamily (MFS) profile domain-containing protein</fullName>
    </recommendedName>
</protein>
<evidence type="ECO:0000313" key="8">
    <source>
        <dbReference type="Proteomes" id="UP000256645"/>
    </source>
</evidence>
<keyword evidence="3 6" id="KW-1133">Transmembrane helix</keyword>
<dbReference type="Gene3D" id="1.20.1250.20">
    <property type="entry name" value="MFS general substrate transporter like domains"/>
    <property type="match status" value="1"/>
</dbReference>
<dbReference type="GO" id="GO:0022857">
    <property type="term" value="F:transmembrane transporter activity"/>
    <property type="evidence" value="ECO:0007669"/>
    <property type="project" value="InterPro"/>
</dbReference>
<feature type="compositionally biased region" description="Polar residues" evidence="5">
    <location>
        <begin position="13"/>
        <end position="22"/>
    </location>
</feature>
<evidence type="ECO:0000313" key="7">
    <source>
        <dbReference type="EMBL" id="RDW58141.1"/>
    </source>
</evidence>
<reference evidence="7 8" key="1">
    <citation type="journal article" date="2018" name="IMA Fungus">
        <title>IMA Genome-F 9: Draft genome sequence of Annulohypoxylon stygium, Aspergillus mulundensis, Berkeleyomyces basicola (syn. Thielaviopsis basicola), Ceratocystis smalleyi, two Cercospora beticola strains, Coleophoma cylindrospora, Fusarium fracticaudum, Phialophora cf. hyalina, and Morchella septimelata.</title>
        <authorList>
            <person name="Wingfield B.D."/>
            <person name="Bills G.F."/>
            <person name="Dong Y."/>
            <person name="Huang W."/>
            <person name="Nel W.J."/>
            <person name="Swalarsk-Parry B.S."/>
            <person name="Vaghefi N."/>
            <person name="Wilken P.M."/>
            <person name="An Z."/>
            <person name="de Beer Z.W."/>
            <person name="De Vos L."/>
            <person name="Chen L."/>
            <person name="Duong T.A."/>
            <person name="Gao Y."/>
            <person name="Hammerbacher A."/>
            <person name="Kikkert J.R."/>
            <person name="Li Y."/>
            <person name="Li H."/>
            <person name="Li K."/>
            <person name="Li Q."/>
            <person name="Liu X."/>
            <person name="Ma X."/>
            <person name="Naidoo K."/>
            <person name="Pethybridge S.J."/>
            <person name="Sun J."/>
            <person name="Steenkamp E.T."/>
            <person name="van der Nest M.A."/>
            <person name="van Wyk S."/>
            <person name="Wingfield M.J."/>
            <person name="Xiong C."/>
            <person name="Yue Q."/>
            <person name="Zhang X."/>
        </authorList>
    </citation>
    <scope>NUCLEOTIDE SEQUENCE [LARGE SCALE GENOMIC DNA]</scope>
    <source>
        <strain evidence="7 8">BP6252</strain>
    </source>
</reference>
<accession>A0A3D8Q8L8</accession>
<dbReference type="OrthoDB" id="5215911at2759"/>
<dbReference type="STRING" id="1849047.A0A3D8Q8L8"/>
<feature type="transmembrane region" description="Helical" evidence="6">
    <location>
        <begin position="173"/>
        <end position="193"/>
    </location>
</feature>
<dbReference type="AlphaFoldDB" id="A0A3D8Q8L8"/>
<keyword evidence="4 6" id="KW-0472">Membrane</keyword>
<feature type="transmembrane region" description="Helical" evidence="6">
    <location>
        <begin position="408"/>
        <end position="436"/>
    </location>
</feature>
<keyword evidence="2 6" id="KW-0812">Transmembrane</keyword>
<comment type="subcellular location">
    <subcellularLocation>
        <location evidence="1">Membrane</location>
        <topology evidence="1">Multi-pass membrane protein</topology>
    </subcellularLocation>
</comment>
<evidence type="ECO:0000256" key="6">
    <source>
        <dbReference type="SAM" id="Phobius"/>
    </source>
</evidence>
<feature type="transmembrane region" description="Helical" evidence="6">
    <location>
        <begin position="459"/>
        <end position="481"/>
    </location>
</feature>
<proteinExistence type="predicted"/>
<evidence type="ECO:0008006" key="9">
    <source>
        <dbReference type="Google" id="ProtNLM"/>
    </source>
</evidence>
<feature type="transmembrane region" description="Helical" evidence="6">
    <location>
        <begin position="76"/>
        <end position="98"/>
    </location>
</feature>
<feature type="transmembrane region" description="Helical" evidence="6">
    <location>
        <begin position="236"/>
        <end position="253"/>
    </location>
</feature>
<evidence type="ECO:0000256" key="2">
    <source>
        <dbReference type="ARBA" id="ARBA00022692"/>
    </source>
</evidence>
<dbReference type="EMBL" id="PDLM01000018">
    <property type="protein sequence ID" value="RDW58141.1"/>
    <property type="molecule type" value="Genomic_DNA"/>
</dbReference>
<dbReference type="InterPro" id="IPR011701">
    <property type="entry name" value="MFS"/>
</dbReference>
<feature type="region of interest" description="Disordered" evidence="5">
    <location>
        <begin position="257"/>
        <end position="291"/>
    </location>
</feature>
<feature type="transmembrane region" description="Helical" evidence="6">
    <location>
        <begin position="205"/>
        <end position="224"/>
    </location>
</feature>
<feature type="transmembrane region" description="Helical" evidence="6">
    <location>
        <begin position="110"/>
        <end position="135"/>
    </location>
</feature>
<dbReference type="InterPro" id="IPR036259">
    <property type="entry name" value="MFS_trans_sf"/>
</dbReference>
<dbReference type="Pfam" id="PF07690">
    <property type="entry name" value="MFS_1"/>
    <property type="match status" value="1"/>
</dbReference>
<evidence type="ECO:0000256" key="3">
    <source>
        <dbReference type="ARBA" id="ARBA00022989"/>
    </source>
</evidence>
<feature type="region of interest" description="Disordered" evidence="5">
    <location>
        <begin position="1"/>
        <end position="44"/>
    </location>
</feature>
<feature type="transmembrane region" description="Helical" evidence="6">
    <location>
        <begin position="330"/>
        <end position="354"/>
    </location>
</feature>
<gene>
    <name evidence="7" type="ORF">BP6252_13552</name>
</gene>
<evidence type="ECO:0000256" key="4">
    <source>
        <dbReference type="ARBA" id="ARBA00023136"/>
    </source>
</evidence>
<feature type="transmembrane region" description="Helical" evidence="6">
    <location>
        <begin position="502"/>
        <end position="523"/>
    </location>
</feature>
<evidence type="ECO:0000256" key="5">
    <source>
        <dbReference type="SAM" id="MobiDB-lite"/>
    </source>
</evidence>
<feature type="compositionally biased region" description="Low complexity" evidence="5">
    <location>
        <begin position="262"/>
        <end position="287"/>
    </location>
</feature>
<dbReference type="Proteomes" id="UP000256645">
    <property type="component" value="Unassembled WGS sequence"/>
</dbReference>
<feature type="transmembrane region" description="Helical" evidence="6">
    <location>
        <begin position="529"/>
        <end position="553"/>
    </location>
</feature>
<sequence>MASRPPAMPGKSRPNNSISVIKNTHRVYDGSQRSGPGATTKRKKYGTGRYAGIELEPQPSDSAQDPLNWAQWKKELFFLSICMAGSIVGVFKTLFVSVNGVLATQFSVSYTAAAAFTGVPILAAALSGFGATFLAQMWGKRSIYLVSALLMLGASLVNMNIEQNYAAFMVTRILQGLGWGTFETLLTVSIRDIFFVHERNLRMNLYSLVVIASFWGAPILGGFISQSKGGFSDQIMYLNLGQTVSILLLILATPETSFDRPSPSSISTTSSHSRSQTSTSITTTVSTNALPTTSPSKRYLKSLHPMPYIQIFDKAEAINAIKALIAPSTILILLLTMPLVATSVAVAQSLALLFSGNPIFLFPTGLGYLFVIPAVLAVLGYTFIWLVSRHAEQPSSSSSSSSSSQVQFSLSHALSFAGAGIMIGITGLLSFGIYAASNIVSEAIDLGGEIYLTTPGADISLSVVSLLFGMLVAGATMLEFAGVGYISSQVPDSSPSSTALPLAYQTLQNIFIGGFILAMPSWIGDGSELRNTVLAITIVQILLGGTVAAIYWVKRESIVAVDARLLGLDGKKAPYSKDLKRWDTQNSFMEDA</sequence>
<keyword evidence="8" id="KW-1185">Reference proteome</keyword>